<keyword evidence="1" id="KW-0378">Hydrolase</keyword>
<dbReference type="PATRIC" id="fig|1123057.7.peg.1408"/>
<organism evidence="4 5">
    <name type="scientific">Rhodonellum psychrophilum GCM71 = DSM 17998</name>
    <dbReference type="NCBI Taxonomy" id="1123057"/>
    <lineage>
        <taxon>Bacteria</taxon>
        <taxon>Pseudomonadati</taxon>
        <taxon>Bacteroidota</taxon>
        <taxon>Cytophagia</taxon>
        <taxon>Cytophagales</taxon>
        <taxon>Cytophagaceae</taxon>
        <taxon>Rhodonellum</taxon>
    </lineage>
</organism>
<proteinExistence type="predicted"/>
<dbReference type="Pfam" id="PF03629">
    <property type="entry name" value="SASA"/>
    <property type="match status" value="1"/>
</dbReference>
<sequence>MNSIMKSNHLKPFLLAFFLFNIGLSAFAQQDENFYIFLSFGQSNMEGAAKFEGQDTIEDDRFKVLQAIDCDNLNRKKGQWYPATAPLTRCHTGLGPADYFGRTLTEHLPENIKIGIINVSVGGAKIELFEKGNFESYVQSSPDWLQNMVKEYDGDPYARLIELAKIAQKDGMIKGILLHQGESNTGDENWPKKTKGVYDTILADLGLAPNSLPFLAGEMVSADQGGKCASMNAIIQTLPTVIPQAYVISSTDCEALEDGLHFSAAGYRELGRRYGMKMLSLLQD</sequence>
<protein>
    <submittedName>
        <fullName evidence="4">Acetylxylan esterase</fullName>
    </submittedName>
</protein>
<feature type="chain" id="PRO_5004657832" evidence="2">
    <location>
        <begin position="29"/>
        <end position="284"/>
    </location>
</feature>
<evidence type="ECO:0000313" key="4">
    <source>
        <dbReference type="EMBL" id="ERM83579.1"/>
    </source>
</evidence>
<evidence type="ECO:0000256" key="2">
    <source>
        <dbReference type="SAM" id="SignalP"/>
    </source>
</evidence>
<name>U5C192_9BACT</name>
<evidence type="ECO:0000256" key="1">
    <source>
        <dbReference type="ARBA" id="ARBA00022801"/>
    </source>
</evidence>
<reference evidence="4 5" key="1">
    <citation type="journal article" date="2013" name="Genome Announc.">
        <title>Draft Genome Sequence of the Psychrophilic and Alkaliphilic Rhodonellum psychrophilum Strain GCM71T.</title>
        <authorList>
            <person name="Hauptmann A.L."/>
            <person name="Glaring M.A."/>
            <person name="Hallin P.F."/>
            <person name="Prieme A."/>
            <person name="Stougaard P."/>
        </authorList>
    </citation>
    <scope>NUCLEOTIDE SEQUENCE [LARGE SCALE GENOMIC DNA]</scope>
    <source>
        <strain evidence="4 5">GCM71</strain>
    </source>
</reference>
<comment type="caution">
    <text evidence="4">The sequence shown here is derived from an EMBL/GenBank/DDBJ whole genome shotgun (WGS) entry which is preliminary data.</text>
</comment>
<keyword evidence="2" id="KW-0732">Signal</keyword>
<dbReference type="eggNOG" id="COG2382">
    <property type="taxonomic scope" value="Bacteria"/>
</dbReference>
<dbReference type="PANTHER" id="PTHR31988:SF19">
    <property type="entry name" value="9-O-ACETYL-N-ACETYLNEURAMINIC ACID DEACETYLASE-RELATED"/>
    <property type="match status" value="1"/>
</dbReference>
<dbReference type="Gene3D" id="3.40.50.1110">
    <property type="entry name" value="SGNH hydrolase"/>
    <property type="match status" value="1"/>
</dbReference>
<feature type="domain" description="Sialate O-acetylesterase" evidence="3">
    <location>
        <begin position="34"/>
        <end position="279"/>
    </location>
</feature>
<dbReference type="InterPro" id="IPR052940">
    <property type="entry name" value="Carb_Esterase_6"/>
</dbReference>
<dbReference type="GO" id="GO:0016788">
    <property type="term" value="F:hydrolase activity, acting on ester bonds"/>
    <property type="evidence" value="ECO:0007669"/>
    <property type="project" value="UniProtKB-ARBA"/>
</dbReference>
<accession>U5C192</accession>
<feature type="signal peptide" evidence="2">
    <location>
        <begin position="1"/>
        <end position="28"/>
    </location>
</feature>
<dbReference type="SUPFAM" id="SSF52266">
    <property type="entry name" value="SGNH hydrolase"/>
    <property type="match status" value="1"/>
</dbReference>
<evidence type="ECO:0000259" key="3">
    <source>
        <dbReference type="Pfam" id="PF03629"/>
    </source>
</evidence>
<dbReference type="PANTHER" id="PTHR31988">
    <property type="entry name" value="ESTERASE, PUTATIVE (DUF303)-RELATED"/>
    <property type="match status" value="1"/>
</dbReference>
<dbReference type="AlphaFoldDB" id="U5C192"/>
<dbReference type="Proteomes" id="UP000016843">
    <property type="component" value="Unassembled WGS sequence"/>
</dbReference>
<dbReference type="InterPro" id="IPR005181">
    <property type="entry name" value="SASA"/>
</dbReference>
<dbReference type="InterPro" id="IPR036514">
    <property type="entry name" value="SGNH_hydro_sf"/>
</dbReference>
<keyword evidence="5" id="KW-1185">Reference proteome</keyword>
<dbReference type="EMBL" id="AWXR01000011">
    <property type="protein sequence ID" value="ERM83579.1"/>
    <property type="molecule type" value="Genomic_DNA"/>
</dbReference>
<evidence type="ECO:0000313" key="5">
    <source>
        <dbReference type="Proteomes" id="UP000016843"/>
    </source>
</evidence>
<gene>
    <name evidence="4" type="ORF">P872_02860</name>
</gene>